<evidence type="ECO:0000313" key="9">
    <source>
        <dbReference type="EMBL" id="MBB5182538.1"/>
    </source>
</evidence>
<dbReference type="Proteomes" id="UP000539953">
    <property type="component" value="Unassembled WGS sequence"/>
</dbReference>
<dbReference type="InterPro" id="IPR019758">
    <property type="entry name" value="Pept_S26A_signal_pept_1_CS"/>
</dbReference>
<comment type="subcellular location">
    <subcellularLocation>
        <location evidence="2">Cell membrane</location>
        <topology evidence="2">Single-pass type II membrane protein</topology>
    </subcellularLocation>
    <subcellularLocation>
        <location evidence="7">Membrane</location>
        <topology evidence="7">Single-pass type II membrane protein</topology>
    </subcellularLocation>
</comment>
<protein>
    <recommendedName>
        <fullName evidence="4 7">Signal peptidase I</fullName>
        <ecNumber evidence="4 7">3.4.21.89</ecNumber>
    </recommendedName>
</protein>
<dbReference type="EMBL" id="JACHHK010000002">
    <property type="protein sequence ID" value="MBB5182538.1"/>
    <property type="molecule type" value="Genomic_DNA"/>
</dbReference>
<dbReference type="GO" id="GO:0004252">
    <property type="term" value="F:serine-type endopeptidase activity"/>
    <property type="evidence" value="ECO:0007669"/>
    <property type="project" value="InterPro"/>
</dbReference>
<evidence type="ECO:0000256" key="2">
    <source>
        <dbReference type="ARBA" id="ARBA00004401"/>
    </source>
</evidence>
<proteinExistence type="inferred from homology"/>
<organism evidence="9 10">
    <name type="scientific">Catenisphaera adipataccumulans</name>
    <dbReference type="NCBI Taxonomy" id="700500"/>
    <lineage>
        <taxon>Bacteria</taxon>
        <taxon>Bacillati</taxon>
        <taxon>Bacillota</taxon>
        <taxon>Erysipelotrichia</taxon>
        <taxon>Erysipelotrichales</taxon>
        <taxon>Erysipelotrichaceae</taxon>
        <taxon>Catenisphaera</taxon>
    </lineage>
</organism>
<evidence type="ECO:0000313" key="10">
    <source>
        <dbReference type="Proteomes" id="UP000539953"/>
    </source>
</evidence>
<dbReference type="RefSeq" id="WP_183327319.1">
    <property type="nucleotide sequence ID" value="NZ_JACHHK010000002.1"/>
</dbReference>
<gene>
    <name evidence="9" type="ORF">HNQ47_000557</name>
</gene>
<feature type="active site" evidence="6">
    <location>
        <position position="66"/>
    </location>
</feature>
<keyword evidence="7" id="KW-0645">Protease</keyword>
<reference evidence="9 10" key="1">
    <citation type="submission" date="2020-08" db="EMBL/GenBank/DDBJ databases">
        <title>Genomic Encyclopedia of Type Strains, Phase IV (KMG-IV): sequencing the most valuable type-strain genomes for metagenomic binning, comparative biology and taxonomic classification.</title>
        <authorList>
            <person name="Goeker M."/>
        </authorList>
    </citation>
    <scope>NUCLEOTIDE SEQUENCE [LARGE SCALE GENOMIC DNA]</scope>
    <source>
        <strain evidence="9 10">DSM 25799</strain>
    </source>
</reference>
<dbReference type="GO" id="GO:0005886">
    <property type="term" value="C:plasma membrane"/>
    <property type="evidence" value="ECO:0007669"/>
    <property type="project" value="UniProtKB-SubCell"/>
</dbReference>
<dbReference type="GO" id="GO:0009003">
    <property type="term" value="F:signal peptidase activity"/>
    <property type="evidence" value="ECO:0007669"/>
    <property type="project" value="UniProtKB-EC"/>
</dbReference>
<dbReference type="PRINTS" id="PR00727">
    <property type="entry name" value="LEADERPTASE"/>
</dbReference>
<feature type="active site" evidence="6">
    <location>
        <position position="26"/>
    </location>
</feature>
<dbReference type="EC" id="3.4.21.89" evidence="4 7"/>
<dbReference type="InterPro" id="IPR000223">
    <property type="entry name" value="Pept_S26A_signal_pept_1"/>
</dbReference>
<comment type="similarity">
    <text evidence="3 7">Belongs to the peptidase S26 family.</text>
</comment>
<evidence type="ECO:0000256" key="3">
    <source>
        <dbReference type="ARBA" id="ARBA00009370"/>
    </source>
</evidence>
<dbReference type="NCBIfam" id="TIGR02227">
    <property type="entry name" value="sigpep_I_bact"/>
    <property type="match status" value="1"/>
</dbReference>
<dbReference type="InterPro" id="IPR019757">
    <property type="entry name" value="Pept_S26A_signal_pept_1_Lys-AS"/>
</dbReference>
<dbReference type="GO" id="GO:0006465">
    <property type="term" value="P:signal peptide processing"/>
    <property type="evidence" value="ECO:0007669"/>
    <property type="project" value="InterPro"/>
</dbReference>
<dbReference type="PROSITE" id="PS00761">
    <property type="entry name" value="SPASE_I_3"/>
    <property type="match status" value="1"/>
</dbReference>
<dbReference type="CDD" id="cd06530">
    <property type="entry name" value="S26_SPase_I"/>
    <property type="match status" value="1"/>
</dbReference>
<evidence type="ECO:0000256" key="5">
    <source>
        <dbReference type="ARBA" id="ARBA00022801"/>
    </source>
</evidence>
<dbReference type="AlphaFoldDB" id="A0A7W8CY08"/>
<evidence type="ECO:0000259" key="8">
    <source>
        <dbReference type="Pfam" id="PF10502"/>
    </source>
</evidence>
<dbReference type="Gene3D" id="2.10.109.10">
    <property type="entry name" value="Umud Fragment, subunit A"/>
    <property type="match status" value="1"/>
</dbReference>
<name>A0A7W8CY08_9FIRM</name>
<feature type="domain" description="Peptidase S26" evidence="8">
    <location>
        <begin position="4"/>
        <end position="140"/>
    </location>
</feature>
<comment type="catalytic activity">
    <reaction evidence="1 7">
        <text>Cleavage of hydrophobic, N-terminal signal or leader sequences from secreted and periplasmic proteins.</text>
        <dbReference type="EC" id="3.4.21.89"/>
    </reaction>
</comment>
<evidence type="ECO:0000256" key="6">
    <source>
        <dbReference type="PIRSR" id="PIRSR600223-1"/>
    </source>
</evidence>
<sequence length="148" mass="17270">MMEILLLLFVLILVHRYPSFRVDGRSMEPNFHHLERVVARRMTADASIERFEVVILRLHGGRRLIKRIIGLPGETVAYQDHQLYIDGCPFTEPFSHGITMDFGPVQLDQDEYFVLGDNRPASLDSRTYGPFHRKDMIAKNVRKSLWKM</sequence>
<evidence type="ECO:0000256" key="4">
    <source>
        <dbReference type="ARBA" id="ARBA00013208"/>
    </source>
</evidence>
<comment type="caution">
    <text evidence="9">The sequence shown here is derived from an EMBL/GenBank/DDBJ whole genome shotgun (WGS) entry which is preliminary data.</text>
</comment>
<evidence type="ECO:0000256" key="1">
    <source>
        <dbReference type="ARBA" id="ARBA00000677"/>
    </source>
</evidence>
<evidence type="ECO:0000256" key="7">
    <source>
        <dbReference type="RuleBase" id="RU362042"/>
    </source>
</evidence>
<keyword evidence="10" id="KW-1185">Reference proteome</keyword>
<keyword evidence="5 7" id="KW-0378">Hydrolase</keyword>
<dbReference type="PANTHER" id="PTHR43390:SF1">
    <property type="entry name" value="CHLOROPLAST PROCESSING PEPTIDASE"/>
    <property type="match status" value="1"/>
</dbReference>
<dbReference type="InterPro" id="IPR036286">
    <property type="entry name" value="LexA/Signal_pep-like_sf"/>
</dbReference>
<dbReference type="Pfam" id="PF10502">
    <property type="entry name" value="Peptidase_S26"/>
    <property type="match status" value="1"/>
</dbReference>
<dbReference type="PROSITE" id="PS00760">
    <property type="entry name" value="SPASE_I_2"/>
    <property type="match status" value="1"/>
</dbReference>
<dbReference type="InterPro" id="IPR019533">
    <property type="entry name" value="Peptidase_S26"/>
</dbReference>
<accession>A0A7W8CY08</accession>
<dbReference type="PANTHER" id="PTHR43390">
    <property type="entry name" value="SIGNAL PEPTIDASE I"/>
    <property type="match status" value="1"/>
</dbReference>
<dbReference type="SUPFAM" id="SSF51306">
    <property type="entry name" value="LexA/Signal peptidase"/>
    <property type="match status" value="1"/>
</dbReference>